<dbReference type="EMBL" id="FOYT01000001">
    <property type="protein sequence ID" value="SFR40424.1"/>
    <property type="molecule type" value="Genomic_DNA"/>
</dbReference>
<feature type="domain" description="DUF7310" evidence="3">
    <location>
        <begin position="11"/>
        <end position="100"/>
    </location>
</feature>
<evidence type="ECO:0000256" key="2">
    <source>
        <dbReference type="SAM" id="MobiDB-lite"/>
    </source>
</evidence>
<feature type="region of interest" description="Disordered" evidence="2">
    <location>
        <begin position="22"/>
        <end position="49"/>
    </location>
</feature>
<evidence type="ECO:0000313" key="5">
    <source>
        <dbReference type="Proteomes" id="UP000198531"/>
    </source>
</evidence>
<accession>A0A1I6GE02</accession>
<dbReference type="Pfam" id="PF23991">
    <property type="entry name" value="DUF7310"/>
    <property type="match status" value="1"/>
</dbReference>
<evidence type="ECO:0000256" key="1">
    <source>
        <dbReference type="SAM" id="Coils"/>
    </source>
</evidence>
<evidence type="ECO:0000313" key="4">
    <source>
        <dbReference type="EMBL" id="SFR40424.1"/>
    </source>
</evidence>
<keyword evidence="1" id="KW-0175">Coiled coil</keyword>
<name>A0A1I6GE02_9EURY</name>
<evidence type="ECO:0000259" key="3">
    <source>
        <dbReference type="Pfam" id="PF23991"/>
    </source>
</evidence>
<dbReference type="OrthoDB" id="308490at2157"/>
<feature type="region of interest" description="Disordered" evidence="2">
    <location>
        <begin position="109"/>
        <end position="135"/>
    </location>
</feature>
<protein>
    <recommendedName>
        <fullName evidence="3">DUF7310 domain-containing protein</fullName>
    </recommendedName>
</protein>
<dbReference type="InterPro" id="IPR055734">
    <property type="entry name" value="DUF7310"/>
</dbReference>
<gene>
    <name evidence="4" type="ORF">SAMN04487947_0993</name>
</gene>
<organism evidence="4 5">
    <name type="scientific">Halogeometricum rufum</name>
    <dbReference type="NCBI Taxonomy" id="553469"/>
    <lineage>
        <taxon>Archaea</taxon>
        <taxon>Methanobacteriati</taxon>
        <taxon>Methanobacteriota</taxon>
        <taxon>Stenosarchaea group</taxon>
        <taxon>Halobacteria</taxon>
        <taxon>Halobacteriales</taxon>
        <taxon>Haloferacaceae</taxon>
        <taxon>Halogeometricum</taxon>
    </lineage>
</organism>
<dbReference type="AlphaFoldDB" id="A0A1I6GE02"/>
<dbReference type="STRING" id="553469.SAMN04487947_0993"/>
<dbReference type="RefSeq" id="WP_089805127.1">
    <property type="nucleotide sequence ID" value="NZ_FOYT01000001.1"/>
</dbReference>
<proteinExistence type="predicted"/>
<keyword evidence="5" id="KW-1185">Reference proteome</keyword>
<dbReference type="Proteomes" id="UP000198531">
    <property type="component" value="Unassembled WGS sequence"/>
</dbReference>
<reference evidence="5" key="1">
    <citation type="submission" date="2016-10" db="EMBL/GenBank/DDBJ databases">
        <authorList>
            <person name="Varghese N."/>
            <person name="Submissions S."/>
        </authorList>
    </citation>
    <scope>NUCLEOTIDE SEQUENCE [LARGE SCALE GENOMIC DNA]</scope>
    <source>
        <strain evidence="5">CGMCC 1.7736</strain>
    </source>
</reference>
<sequence length="151" mass="15689">MPDDTTDLATLASRLDAVERALTDENAAARSTTGGDSAADPSTDAPATVAELERSVAELERSVADLSAELDAVRGLLGGVRAVNDSVERRADLALSLVERLDRDREADGLVAERLPDEAAASVDPADAFGDAADADESDVESLAARLREAL</sequence>
<feature type="coiled-coil region" evidence="1">
    <location>
        <begin position="49"/>
        <end position="76"/>
    </location>
</feature>
<feature type="compositionally biased region" description="Low complexity" evidence="2">
    <location>
        <begin position="34"/>
        <end position="48"/>
    </location>
</feature>